<feature type="compositionally biased region" description="Polar residues" evidence="4">
    <location>
        <begin position="857"/>
        <end position="872"/>
    </location>
</feature>
<dbReference type="EMBL" id="JAPQKO010000001">
    <property type="protein sequence ID" value="KAJ5183570.1"/>
    <property type="molecule type" value="Genomic_DNA"/>
</dbReference>
<feature type="region of interest" description="Disordered" evidence="4">
    <location>
        <begin position="523"/>
        <end position="542"/>
    </location>
</feature>
<keyword evidence="3" id="KW-0175">Coiled coil</keyword>
<reference evidence="6" key="1">
    <citation type="submission" date="2022-11" db="EMBL/GenBank/DDBJ databases">
        <authorList>
            <person name="Petersen C."/>
        </authorList>
    </citation>
    <scope>NUCLEOTIDE SEQUENCE</scope>
    <source>
        <strain evidence="6">IBT 21917</strain>
    </source>
</reference>
<feature type="compositionally biased region" description="Polar residues" evidence="4">
    <location>
        <begin position="343"/>
        <end position="352"/>
    </location>
</feature>
<evidence type="ECO:0000256" key="1">
    <source>
        <dbReference type="ARBA" id="ARBA00004496"/>
    </source>
</evidence>
<dbReference type="GO" id="GO:0005815">
    <property type="term" value="C:microtubule organizing center"/>
    <property type="evidence" value="ECO:0007669"/>
    <property type="project" value="InterPro"/>
</dbReference>
<proteinExistence type="predicted"/>
<comment type="subcellular location">
    <subcellularLocation>
        <location evidence="1">Cytoplasm</location>
    </subcellularLocation>
</comment>
<feature type="compositionally biased region" description="Basic and acidic residues" evidence="4">
    <location>
        <begin position="549"/>
        <end position="561"/>
    </location>
</feature>
<feature type="compositionally biased region" description="Polar residues" evidence="4">
    <location>
        <begin position="112"/>
        <end position="121"/>
    </location>
</feature>
<evidence type="ECO:0000256" key="2">
    <source>
        <dbReference type="ARBA" id="ARBA00022490"/>
    </source>
</evidence>
<evidence type="ECO:0000313" key="6">
    <source>
        <dbReference type="EMBL" id="KAJ5183570.1"/>
    </source>
</evidence>
<accession>A0A9W9IV23</accession>
<dbReference type="Pfam" id="PF07989">
    <property type="entry name" value="Cnn_1N"/>
    <property type="match status" value="1"/>
</dbReference>
<keyword evidence="2" id="KW-0963">Cytoplasm</keyword>
<feature type="compositionally biased region" description="Polar residues" evidence="4">
    <location>
        <begin position="563"/>
        <end position="584"/>
    </location>
</feature>
<dbReference type="OrthoDB" id="10251744at2759"/>
<dbReference type="AlphaFoldDB" id="A0A9W9IV23"/>
<feature type="compositionally biased region" description="Low complexity" evidence="4">
    <location>
        <begin position="24"/>
        <end position="39"/>
    </location>
</feature>
<feature type="domain" description="Centrosomin N-terminal motif 1" evidence="5">
    <location>
        <begin position="183"/>
        <end position="273"/>
    </location>
</feature>
<feature type="compositionally biased region" description="Basic residues" evidence="4">
    <location>
        <begin position="961"/>
        <end position="972"/>
    </location>
</feature>
<feature type="region of interest" description="Disordered" evidence="4">
    <location>
        <begin position="1"/>
        <end position="180"/>
    </location>
</feature>
<evidence type="ECO:0000259" key="5">
    <source>
        <dbReference type="Pfam" id="PF07989"/>
    </source>
</evidence>
<feature type="compositionally biased region" description="Basic and acidic residues" evidence="4">
    <location>
        <begin position="905"/>
        <end position="924"/>
    </location>
</feature>
<feature type="region of interest" description="Disordered" evidence="4">
    <location>
        <begin position="738"/>
        <end position="806"/>
    </location>
</feature>
<evidence type="ECO:0000256" key="4">
    <source>
        <dbReference type="SAM" id="MobiDB-lite"/>
    </source>
</evidence>
<protein>
    <recommendedName>
        <fullName evidence="5">Centrosomin N-terminal motif 1 domain-containing protein</fullName>
    </recommendedName>
</protein>
<feature type="region of interest" description="Disordered" evidence="4">
    <location>
        <begin position="303"/>
        <end position="352"/>
    </location>
</feature>
<feature type="region of interest" description="Disordered" evidence="4">
    <location>
        <begin position="891"/>
        <end position="972"/>
    </location>
</feature>
<feature type="compositionally biased region" description="Basic and acidic residues" evidence="4">
    <location>
        <begin position="154"/>
        <end position="168"/>
    </location>
</feature>
<keyword evidence="7" id="KW-1185">Reference proteome</keyword>
<gene>
    <name evidence="6" type="ORF">N7492_001186</name>
</gene>
<comment type="caution">
    <text evidence="6">The sequence shown here is derived from an EMBL/GenBank/DDBJ whole genome shotgun (WGS) entry which is preliminary data.</text>
</comment>
<evidence type="ECO:0000256" key="3">
    <source>
        <dbReference type="SAM" id="Coils"/>
    </source>
</evidence>
<organism evidence="6 7">
    <name type="scientific">Penicillium capsulatum</name>
    <dbReference type="NCBI Taxonomy" id="69766"/>
    <lineage>
        <taxon>Eukaryota</taxon>
        <taxon>Fungi</taxon>
        <taxon>Dikarya</taxon>
        <taxon>Ascomycota</taxon>
        <taxon>Pezizomycotina</taxon>
        <taxon>Eurotiomycetes</taxon>
        <taxon>Eurotiomycetidae</taxon>
        <taxon>Eurotiales</taxon>
        <taxon>Aspergillaceae</taxon>
        <taxon>Penicillium</taxon>
    </lineage>
</organism>
<sequence length="972" mass="107799">METDKKTQRRSPAAPRPRDIVYQSDTGSRTRTASSRRLSYIPTSTDPLPATAPDPSDRPRHPSLSRVKGRSNMYSPPRSNTDNSWLNDQSPVRGAIRTPPRQPRTPEAGTPTMVNPASSLLQDLLKEQRANRSSRGTVPDGWEDNTPRTPEGPRVQEDTASEKARKVSDALSNGQRQPMGMGMREMDQYVSKMNKLNFDLKLEIFHRTQQMGALEKKVQRMHEMEEELERMHKVEEEMEQLRSAEKENKTLRETNERLRGELKTKDQAVAEAVQFICSLETKIEELQSGGRTSQFSMPRLVLDGPNASTPKPPAAIDIPERTSSRRQARTNPAKLSEPREPVNTPSFLQNDNKSTATLRSLYAPDNNKSQATLGELTKSDSLHTMNEATELGSPRLSVLSECSELHPFDTQTGWQDFDKLDIPLRKTASTTGSLDSYVTSVERDHKENQEDQWFDVRPDLSQTIIKRRINRAMSDASNAGAPSLGGNLYSNKPRGRGRLDVSLFGGARLPPTPDTMSTAYATAHNGSNGSIAPQKSPKQVQDSWFAGRPLERRRSADELATRRSFNGSDITDSMQTNCSDTPRLGTTNVESPTFFPFNTVASKARELLGPGSPSYPAVDPFTNSFEVDTKAAGAASTNGRCQTPTMIVTPQTQAMEDNSSPPLTPQDWIAAGKQRPRPRKVLENGLCIEQQENESSQSVFIQPTFHDDQSIDSYSAEPEVAGIPTLDLDTLDILEQPAQPQAPQSQPEPEPEPRRRFSFRPNFLSRSHGPRRLQSSPMAPDYPDDEEDGAPSPIIPKTRNMGGAQRRPMSQIINSADLYSSSLPANSDAFGDGFNPKALHKSFMEARESSVSAYAGSNTVAARPTTSHSVQSSEHKRRSSLGLFGWMKGMGSKKSEPATPVVTDKFPDSVHVLREQRTSSRLGHEAAGLDSTRASTPDSMDAPVVRPRSEMTMYSDDQSRRPRYMGRRSRRT</sequence>
<reference evidence="6" key="2">
    <citation type="journal article" date="2023" name="IMA Fungus">
        <title>Comparative genomic study of the Penicillium genus elucidates a diverse pangenome and 15 lateral gene transfer events.</title>
        <authorList>
            <person name="Petersen C."/>
            <person name="Sorensen T."/>
            <person name="Nielsen M.R."/>
            <person name="Sondergaard T.E."/>
            <person name="Sorensen J.L."/>
            <person name="Fitzpatrick D.A."/>
            <person name="Frisvad J.C."/>
            <person name="Nielsen K.L."/>
        </authorList>
    </citation>
    <scope>NUCLEOTIDE SEQUENCE</scope>
    <source>
        <strain evidence="6">IBT 21917</strain>
    </source>
</reference>
<dbReference type="Proteomes" id="UP001146351">
    <property type="component" value="Unassembled WGS sequence"/>
</dbReference>
<feature type="region of interest" description="Disordered" evidence="4">
    <location>
        <begin position="857"/>
        <end position="878"/>
    </location>
</feature>
<dbReference type="GO" id="GO:0005737">
    <property type="term" value="C:cytoplasm"/>
    <property type="evidence" value="ECO:0007669"/>
    <property type="project" value="UniProtKB-SubCell"/>
</dbReference>
<name>A0A9W9IV23_9EURO</name>
<feature type="compositionally biased region" description="Low complexity" evidence="4">
    <location>
        <begin position="738"/>
        <end position="747"/>
    </location>
</feature>
<dbReference type="InterPro" id="IPR012943">
    <property type="entry name" value="Cnn_1N"/>
</dbReference>
<feature type="coiled-coil region" evidence="3">
    <location>
        <begin position="211"/>
        <end position="268"/>
    </location>
</feature>
<feature type="compositionally biased region" description="Polar residues" evidence="4">
    <location>
        <begin position="72"/>
        <end position="90"/>
    </location>
</feature>
<evidence type="ECO:0000313" key="7">
    <source>
        <dbReference type="Proteomes" id="UP001146351"/>
    </source>
</evidence>
<feature type="region of interest" description="Disordered" evidence="4">
    <location>
        <begin position="548"/>
        <end position="584"/>
    </location>
</feature>